<evidence type="ECO:0000259" key="1">
    <source>
        <dbReference type="PROSITE" id="PS50943"/>
    </source>
</evidence>
<dbReference type="AlphaFoldDB" id="A0A6M4WZB5"/>
<feature type="domain" description="HTH cro/C1-type" evidence="1">
    <location>
        <begin position="45"/>
        <end position="91"/>
    </location>
</feature>
<protein>
    <submittedName>
        <fullName evidence="2">Helix-turn-helix transcriptional regulator</fullName>
    </submittedName>
</protein>
<keyword evidence="3" id="KW-1185">Reference proteome</keyword>
<dbReference type="EMBL" id="CP049838">
    <property type="protein sequence ID" value="QJT04715.1"/>
    <property type="molecule type" value="Genomic_DNA"/>
</dbReference>
<name>A0A6M4WZB5_9ACTN</name>
<sequence>MHLILLWLRELTGDHAANMSDESKKTARHLNEPWCQELRAAAGTMTRAQLAEAANMSKAKVQDILGGHMKPSMDDTARLAEALNYPKLRLLALAGYLEGLSNLLTYLDQIEEQAERMEHSAKRLPGDPLSGATRIANTALTEGNFEVSMRPLFLGTGDRRRHYADRVVLRPLHDGPVSESARTRVEAALYDELAWFGAGFTEGWREGTMALTINVPRFVGLRRGSGTPLLGVPRSIAVVGGHWAGSADVASFLGYAFDYDYSHVAFVASRAFSRLNHHYNDRFRDRDRLEVARTYVEGSDLGRIRVWAADTGDAETVASIIATSRTRKTPLIIHLRPTDELLEWTAHARSAQRHTLAAPGEDLRALHVARGKTDEALLPVANKVLVLPAALPSGARLTPTGEAVDSPDGFFDMWASLAEQAIRGMRERFRLPFNLQAALQRLNDVKIQV</sequence>
<dbReference type="InterPro" id="IPR010982">
    <property type="entry name" value="Lambda_DNA-bd_dom_sf"/>
</dbReference>
<reference evidence="2" key="1">
    <citation type="submission" date="2020-03" db="EMBL/GenBank/DDBJ databases">
        <title>Molecular networking-based the target discovery of potent antiproliferative macrolactams: 5/6/7/16 polycyclic ansamycins and glycosylated trienomycin from Streptomyces cacaoi subsp. asoensis.</title>
        <authorList>
            <person name="Liu L.-L."/>
        </authorList>
    </citation>
    <scope>NUCLEOTIDE SEQUENCE [LARGE SCALE GENOMIC DNA]</scope>
    <source>
        <strain evidence="2">H2S5</strain>
    </source>
</reference>
<accession>A0A6M4WZB5</accession>
<gene>
    <name evidence="2" type="ORF">G9272_34120</name>
</gene>
<dbReference type="GO" id="GO:0003677">
    <property type="term" value="F:DNA binding"/>
    <property type="evidence" value="ECO:0007669"/>
    <property type="project" value="InterPro"/>
</dbReference>
<dbReference type="Gene3D" id="1.10.260.40">
    <property type="entry name" value="lambda repressor-like DNA-binding domains"/>
    <property type="match status" value="1"/>
</dbReference>
<dbReference type="SMART" id="SM00530">
    <property type="entry name" value="HTH_XRE"/>
    <property type="match status" value="1"/>
</dbReference>
<dbReference type="Proteomes" id="UP000502665">
    <property type="component" value="Chromosome"/>
</dbReference>
<proteinExistence type="predicted"/>
<dbReference type="InterPro" id="IPR001387">
    <property type="entry name" value="Cro/C1-type_HTH"/>
</dbReference>
<dbReference type="SUPFAM" id="SSF47413">
    <property type="entry name" value="lambda repressor-like DNA-binding domains"/>
    <property type="match status" value="1"/>
</dbReference>
<evidence type="ECO:0000313" key="2">
    <source>
        <dbReference type="EMBL" id="QJT04715.1"/>
    </source>
</evidence>
<organism evidence="2 3">
    <name type="scientific">Streptomyces asoensis</name>
    <dbReference type="NCBI Taxonomy" id="249586"/>
    <lineage>
        <taxon>Bacteria</taxon>
        <taxon>Bacillati</taxon>
        <taxon>Actinomycetota</taxon>
        <taxon>Actinomycetes</taxon>
        <taxon>Kitasatosporales</taxon>
        <taxon>Streptomycetaceae</taxon>
        <taxon>Streptomyces</taxon>
    </lineage>
</organism>
<dbReference type="Pfam" id="PF13560">
    <property type="entry name" value="HTH_31"/>
    <property type="match status" value="1"/>
</dbReference>
<dbReference type="CDD" id="cd00093">
    <property type="entry name" value="HTH_XRE"/>
    <property type="match status" value="1"/>
</dbReference>
<dbReference type="PROSITE" id="PS50943">
    <property type="entry name" value="HTH_CROC1"/>
    <property type="match status" value="1"/>
</dbReference>
<evidence type="ECO:0000313" key="3">
    <source>
        <dbReference type="Proteomes" id="UP000502665"/>
    </source>
</evidence>